<keyword evidence="3" id="KW-0863">Zinc-finger</keyword>
<name>A0A835SXX6_CHLIN</name>
<evidence type="ECO:0000256" key="4">
    <source>
        <dbReference type="ARBA" id="ARBA00022833"/>
    </source>
</evidence>
<evidence type="ECO:0000313" key="9">
    <source>
        <dbReference type="Proteomes" id="UP000650467"/>
    </source>
</evidence>
<evidence type="ECO:0000256" key="3">
    <source>
        <dbReference type="ARBA" id="ARBA00022771"/>
    </source>
</evidence>
<keyword evidence="2" id="KW-0479">Metal-binding</keyword>
<reference evidence="8" key="1">
    <citation type="journal article" date="2020" name="bioRxiv">
        <title>Comparative genomics of Chlamydomonas.</title>
        <authorList>
            <person name="Craig R.J."/>
            <person name="Hasan A.R."/>
            <person name="Ness R.W."/>
            <person name="Keightley P.D."/>
        </authorList>
    </citation>
    <scope>NUCLEOTIDE SEQUENCE</scope>
    <source>
        <strain evidence="8">SAG 7.73</strain>
    </source>
</reference>
<dbReference type="InterPro" id="IPR036957">
    <property type="entry name" value="Znf_PARP_sf"/>
</dbReference>
<feature type="compositionally biased region" description="Acidic residues" evidence="6">
    <location>
        <begin position="463"/>
        <end position="472"/>
    </location>
</feature>
<organism evidence="8 9">
    <name type="scientific">Chlamydomonas incerta</name>
    <dbReference type="NCBI Taxonomy" id="51695"/>
    <lineage>
        <taxon>Eukaryota</taxon>
        <taxon>Viridiplantae</taxon>
        <taxon>Chlorophyta</taxon>
        <taxon>core chlorophytes</taxon>
        <taxon>Chlorophyceae</taxon>
        <taxon>CS clade</taxon>
        <taxon>Chlamydomonadales</taxon>
        <taxon>Chlamydomonadaceae</taxon>
        <taxon>Chlamydomonas</taxon>
    </lineage>
</organism>
<dbReference type="GO" id="GO:0008270">
    <property type="term" value="F:zinc ion binding"/>
    <property type="evidence" value="ECO:0007669"/>
    <property type="project" value="UniProtKB-KW"/>
</dbReference>
<protein>
    <recommendedName>
        <fullName evidence="7">PARP-type domain-containing protein</fullName>
    </recommendedName>
</protein>
<feature type="compositionally biased region" description="Basic and acidic residues" evidence="6">
    <location>
        <begin position="151"/>
        <end position="161"/>
    </location>
</feature>
<sequence length="472" mass="48065">MGDRSANYIIERAKGSGDCQGCGVRIKKGELRLNCQFWNPSTECMWDKRRHISCVTGRVALNSISRHGSVSALPGFDQLTADERQEVEELWLSAISDEATDGLTREKMGRSRRPATGCQKEALAYIRQHAPGMLASLDAEAERIAEEEERLEAQADPEKLARNNRKRAKQEAAVAAAKLEAGEGEGLGAAGAGNALAAPAAAAAAAALMMSQPLPQLLQGLPPGLLQEAGSGASGAGQGGLQGLPQTVFNAYMAQLQLLMARQAVAGVGASGAAGDPGSAAAASGGPAAPAAAGLAAGGSAPEPMVKEELGVKPEPAGSQQGLGAFTTAAAPLMAQPAPDLSQLLASPQLLAPGTPARQLSAMLATGTTGWGGAAGRSDGAVGADGEHGGAAKLRVSTRRRKAPVKDDLFAYGAEAEVEEEMEKEVEATGGWACGGAATKAKARGGRGRGRGRGGRRGRAGLEEEDPDFVIA</sequence>
<dbReference type="PROSITE" id="PS50064">
    <property type="entry name" value="ZF_PARP_2"/>
    <property type="match status" value="1"/>
</dbReference>
<dbReference type="EMBL" id="JAEHOC010000015">
    <property type="protein sequence ID" value="KAG2435352.1"/>
    <property type="molecule type" value="Genomic_DNA"/>
</dbReference>
<dbReference type="OrthoDB" id="429950at2759"/>
<evidence type="ECO:0000313" key="8">
    <source>
        <dbReference type="EMBL" id="KAG2435352.1"/>
    </source>
</evidence>
<feature type="region of interest" description="Disordered" evidence="6">
    <location>
        <begin position="276"/>
        <end position="302"/>
    </location>
</feature>
<feature type="region of interest" description="Disordered" evidence="6">
    <location>
        <begin position="145"/>
        <end position="166"/>
    </location>
</feature>
<evidence type="ECO:0000256" key="2">
    <source>
        <dbReference type="ARBA" id="ARBA00022723"/>
    </source>
</evidence>
<feature type="region of interest" description="Disordered" evidence="6">
    <location>
        <begin position="437"/>
        <end position="472"/>
    </location>
</feature>
<dbReference type="GO" id="GO:0005634">
    <property type="term" value="C:nucleus"/>
    <property type="evidence" value="ECO:0007669"/>
    <property type="project" value="UniProtKB-SubCell"/>
</dbReference>
<comment type="subcellular location">
    <subcellularLocation>
        <location evidence="1">Nucleus</location>
    </subcellularLocation>
</comment>
<gene>
    <name evidence="8" type="ORF">HXX76_007425</name>
</gene>
<keyword evidence="5" id="KW-0539">Nucleus</keyword>
<feature type="domain" description="PARP-type" evidence="7">
    <location>
        <begin position="15"/>
        <end position="89"/>
    </location>
</feature>
<dbReference type="SMART" id="SM01336">
    <property type="entry name" value="zf-PARP"/>
    <property type="match status" value="1"/>
</dbReference>
<dbReference type="InterPro" id="IPR001510">
    <property type="entry name" value="Znf_PARP"/>
</dbReference>
<evidence type="ECO:0000259" key="7">
    <source>
        <dbReference type="PROSITE" id="PS50064"/>
    </source>
</evidence>
<keyword evidence="4" id="KW-0862">Zinc</keyword>
<feature type="compositionally biased region" description="Basic residues" evidence="6">
    <location>
        <begin position="441"/>
        <end position="459"/>
    </location>
</feature>
<evidence type="ECO:0000256" key="6">
    <source>
        <dbReference type="SAM" id="MobiDB-lite"/>
    </source>
</evidence>
<evidence type="ECO:0000256" key="1">
    <source>
        <dbReference type="ARBA" id="ARBA00004123"/>
    </source>
</evidence>
<accession>A0A835SXX6</accession>
<comment type="caution">
    <text evidence="8">The sequence shown here is derived from an EMBL/GenBank/DDBJ whole genome shotgun (WGS) entry which is preliminary data.</text>
</comment>
<dbReference type="SUPFAM" id="SSF57716">
    <property type="entry name" value="Glucocorticoid receptor-like (DNA-binding domain)"/>
    <property type="match status" value="1"/>
</dbReference>
<keyword evidence="9" id="KW-1185">Reference proteome</keyword>
<dbReference type="Proteomes" id="UP000650467">
    <property type="component" value="Unassembled WGS sequence"/>
</dbReference>
<proteinExistence type="predicted"/>
<evidence type="ECO:0000256" key="5">
    <source>
        <dbReference type="ARBA" id="ARBA00023242"/>
    </source>
</evidence>
<dbReference type="Gene3D" id="3.30.1740.10">
    <property type="entry name" value="Zinc finger, PARP-type"/>
    <property type="match status" value="1"/>
</dbReference>
<dbReference type="GO" id="GO:0003677">
    <property type="term" value="F:DNA binding"/>
    <property type="evidence" value="ECO:0007669"/>
    <property type="project" value="InterPro"/>
</dbReference>
<dbReference type="AlphaFoldDB" id="A0A835SXX6"/>